<evidence type="ECO:0000259" key="3">
    <source>
        <dbReference type="Pfam" id="PF23774"/>
    </source>
</evidence>
<dbReference type="EnsemblMetazoa" id="XM_021349084.2">
    <property type="protein sequence ID" value="XP_021204759.1"/>
    <property type="gene ID" value="LOC101743080"/>
</dbReference>
<dbReference type="GO" id="GO:0000387">
    <property type="term" value="P:spliceosomal snRNP assembly"/>
    <property type="evidence" value="ECO:0007669"/>
    <property type="project" value="TreeGrafter"/>
</dbReference>
<accession>A0A8R2DLY2</accession>
<keyword evidence="6" id="KW-1185">Reference proteome</keyword>
<dbReference type="GeneID" id="101743080"/>
<dbReference type="KEGG" id="bmor:101743080"/>
<dbReference type="GO" id="GO:0003730">
    <property type="term" value="F:mRNA 3'-UTR binding"/>
    <property type="evidence" value="ECO:0007669"/>
    <property type="project" value="TreeGrafter"/>
</dbReference>
<evidence type="ECO:0000313" key="6">
    <source>
        <dbReference type="Proteomes" id="UP000005204"/>
    </source>
</evidence>
<dbReference type="Gene3D" id="2.130.10.10">
    <property type="entry name" value="YVTN repeat-like/Quinoprotein amine dehydrogenase"/>
    <property type="match status" value="2"/>
</dbReference>
<evidence type="ECO:0000256" key="2">
    <source>
        <dbReference type="SAM" id="MobiDB-lite"/>
    </source>
</evidence>
<dbReference type="PROSITE" id="PS50294">
    <property type="entry name" value="WD_REPEATS_REGION"/>
    <property type="match status" value="1"/>
</dbReference>
<feature type="compositionally biased region" description="Basic and acidic residues" evidence="2">
    <location>
        <begin position="233"/>
        <end position="244"/>
    </location>
</feature>
<dbReference type="SMART" id="SM00320">
    <property type="entry name" value="WD40"/>
    <property type="match status" value="9"/>
</dbReference>
<dbReference type="InterPro" id="IPR001680">
    <property type="entry name" value="WD40_rpt"/>
</dbReference>
<evidence type="ECO:0000313" key="5">
    <source>
        <dbReference type="EnsemblMetazoa" id="XP_021204759.1"/>
    </source>
</evidence>
<feature type="repeat" description="WD" evidence="1">
    <location>
        <begin position="755"/>
        <end position="797"/>
    </location>
</feature>
<dbReference type="GO" id="GO:0005634">
    <property type="term" value="C:nucleus"/>
    <property type="evidence" value="ECO:0007669"/>
    <property type="project" value="TreeGrafter"/>
</dbReference>
<feature type="repeat" description="WD" evidence="1">
    <location>
        <begin position="60"/>
        <end position="94"/>
    </location>
</feature>
<protein>
    <recommendedName>
        <fullName evidence="7">Gem-associated protein 5</fullName>
    </recommendedName>
</protein>
<feature type="domain" description="Gem-associated protein 5 second beta-propeller" evidence="4">
    <location>
        <begin position="526"/>
        <end position="796"/>
    </location>
</feature>
<dbReference type="RefSeq" id="XP_021204759.1">
    <property type="nucleotide sequence ID" value="XM_021349084.3"/>
</dbReference>
<organism evidence="5 6">
    <name type="scientific">Bombyx mori</name>
    <name type="common">Silk moth</name>
    <dbReference type="NCBI Taxonomy" id="7091"/>
    <lineage>
        <taxon>Eukaryota</taxon>
        <taxon>Metazoa</taxon>
        <taxon>Ecdysozoa</taxon>
        <taxon>Arthropoda</taxon>
        <taxon>Hexapoda</taxon>
        <taxon>Insecta</taxon>
        <taxon>Pterygota</taxon>
        <taxon>Neoptera</taxon>
        <taxon>Endopterygota</taxon>
        <taxon>Lepidoptera</taxon>
        <taxon>Glossata</taxon>
        <taxon>Ditrysia</taxon>
        <taxon>Bombycoidea</taxon>
        <taxon>Bombycidae</taxon>
        <taxon>Bombycinae</taxon>
        <taxon>Bombyx</taxon>
    </lineage>
</organism>
<proteinExistence type="predicted"/>
<dbReference type="GO" id="GO:0032797">
    <property type="term" value="C:SMN complex"/>
    <property type="evidence" value="ECO:0007669"/>
    <property type="project" value="TreeGrafter"/>
</dbReference>
<evidence type="ECO:0008006" key="7">
    <source>
        <dbReference type="Google" id="ProtNLM"/>
    </source>
</evidence>
<evidence type="ECO:0000259" key="4">
    <source>
        <dbReference type="Pfam" id="PF23775"/>
    </source>
</evidence>
<dbReference type="Pfam" id="PF23774">
    <property type="entry name" value="TPR_GEMI5"/>
    <property type="match status" value="1"/>
</dbReference>
<evidence type="ECO:0000256" key="1">
    <source>
        <dbReference type="PROSITE-ProRule" id="PRU00221"/>
    </source>
</evidence>
<reference evidence="6" key="1">
    <citation type="journal article" date="2008" name="Insect Biochem. Mol. Biol.">
        <title>The genome of a lepidopteran model insect, the silkworm Bombyx mori.</title>
        <authorList>
            <consortium name="International Silkworm Genome Consortium"/>
        </authorList>
    </citation>
    <scope>NUCLEOTIDE SEQUENCE [LARGE SCALE GENOMIC DNA]</scope>
    <source>
        <strain evidence="6">p50T</strain>
    </source>
</reference>
<dbReference type="Pfam" id="PF23775">
    <property type="entry name" value="Beta-prop_RIG_2nd"/>
    <property type="match status" value="1"/>
</dbReference>
<dbReference type="InterPro" id="IPR036322">
    <property type="entry name" value="WD40_repeat_dom_sf"/>
</dbReference>
<feature type="region of interest" description="Disordered" evidence="2">
    <location>
        <begin position="1204"/>
        <end position="1226"/>
    </location>
</feature>
<sequence>MDESVLFPSPNWFQVSGLAISKDGWLVYSGPGKSLCIVEPLKNYNSVIDSKQPYCVHFWNRAHNDKIVSVDLSPEWPEKRCILTGAADGTVKQWVITNIAQEFKINSTHSHEVHHNEKEEVTGVGYSNEQFAITVGSFGTVVKWDLKSNVVKNYQHLLKSFKPVCMSCSSHLLLHVAVGTKQGVIFVLDLNGQGKTIYKVRGQDDEIMTVSWCPQYEVVIKKLLKESDKRPSVSERLHKIRNEPEPDEIEDSNPKSSENLEASGMVKSLPEDSFDESVTVEDDMFDIYKDHEADEFGHKKYQPEEIRVKIKPDLKQEDYLAECLKLKEQILRNKNETEESIESLVEALDKTHVSNDESHNDVLDDKNKDDLVQGSDHVHKHLLATIGKLGGVRIWSKTGKLIASCAVPQNKNMKIKSPSWPSLLWYKSNMLLIGDNRSQLLECNPLVIDCKNKLDWKIVHSLHKRGLYSLTTNAPRVQTEADKHKIWSVWSTSQDRNIIEYCVEKREKVAVHATCGRFVYCIRSCPYDAGKIAISVGDGTVRIWETNTLDHDDTKLAAGTITAYWQNVQGRVLTLAWHPTKENWLAFSTAESRVGILDTSGRGARALVPGLAGGVYSLCWGLRSHLYACASGQLVVYDAARPDQPPVPVGVEFEGQKWEISSISWSSRGFLVGSNSGGVAVLTHELPHTVTAAVFAFSKMIHSIDWHPQQTSNSNEESPLKDMIAVCSLDNQNTIIILEYSDKGDHGQLTTWKTLRGHKGTVFEASWNPHHDDLLLSTSSDATVRVWAASSGACVSVFDGHMAQSALGAAWSAYPQLATKALSGGGDHTLRLWDMNDFPAEAYDENKYEPLKKDKNKKEKKEVKKEDETASSEVATLNLAAQDKTKSAKRFLLPILCKQALGCTDGLIRRMFEKYGLKSSTSPFTIERVQASSGENIKCDGVDNGLNSEIIEENKGKDYGADFIKIFGTIQEVNEVLDKEQTRHLELSNIESWMMLSIFRGHIDATIQYASQNDLLCPYLLSLTPCVSLKYWKDATQLYLAQIDRLVAKTEGHKLYENKYYGGPVYRKALTRLSTHDVRGAVATLAENKLYKEAYVLCRVRYMDSIATQILHQWANYSNLCGNFEIATVCFIALGDLSEAATVLAKSKKQENLCLAAEIAKAAGRATLADHIEKKAQNTIPSTSDETEEILKELPTKMELLLKQNNNSEDKAVNSEDEEPVGNLVE</sequence>
<dbReference type="Proteomes" id="UP000005204">
    <property type="component" value="Unassembled WGS sequence"/>
</dbReference>
<dbReference type="InterPro" id="IPR015943">
    <property type="entry name" value="WD40/YVTN_repeat-like_dom_sf"/>
</dbReference>
<feature type="region of interest" description="Disordered" evidence="2">
    <location>
        <begin position="233"/>
        <end position="259"/>
    </location>
</feature>
<dbReference type="InterPro" id="IPR052640">
    <property type="entry name" value="Gemin-5"/>
</dbReference>
<dbReference type="AlphaFoldDB" id="A0A8R2DLY2"/>
<dbReference type="PANTHER" id="PTHR46362">
    <property type="entry name" value="GEM-ASSOCIATED PROTEIN 5"/>
    <property type="match status" value="1"/>
</dbReference>
<dbReference type="PROSITE" id="PS50082">
    <property type="entry name" value="WD_REPEATS_2"/>
    <property type="match status" value="2"/>
</dbReference>
<dbReference type="InterPro" id="IPR056424">
    <property type="entry name" value="Beta-prop_GEMI5_2nd"/>
</dbReference>
<dbReference type="PANTHER" id="PTHR46362:SF1">
    <property type="entry name" value="GEM-ASSOCIATED PROTEIN 5"/>
    <property type="match status" value="1"/>
</dbReference>
<dbReference type="SUPFAM" id="SSF50978">
    <property type="entry name" value="WD40 repeat-like"/>
    <property type="match status" value="2"/>
</dbReference>
<keyword evidence="1" id="KW-0853">WD repeat</keyword>
<dbReference type="InterPro" id="IPR056421">
    <property type="entry name" value="TPR_GEMI5"/>
</dbReference>
<name>A0A8R2DLY2_BOMMO</name>
<reference evidence="5" key="2">
    <citation type="submission" date="2022-06" db="UniProtKB">
        <authorList>
            <consortium name="EnsemblMetazoa"/>
        </authorList>
    </citation>
    <scope>IDENTIFICATION</scope>
    <source>
        <strain evidence="5">p50T (Dazao)</strain>
    </source>
</reference>
<feature type="domain" description="Gem-associated protein 5 TPR" evidence="3">
    <location>
        <begin position="965"/>
        <end position="1182"/>
    </location>
</feature>